<feature type="region of interest" description="Disordered" evidence="3">
    <location>
        <begin position="1"/>
        <end position="54"/>
    </location>
</feature>
<sequence>MGNAHTDNGSTTGTIQNSSSNNKGYSYTNGQNNSQKYAAQSATTSSPGEAEVTEPPEYISNAIVIKNIPFHIRKEQLQILMDDLKLSTPYAFNYHFDNNRLFRGLAFANFHHDWEATEAIRVLNGYKIGERDLRVERKIMLKPGERETAEREKRMKRGQLQEQHKPVSPDMIENLPRLLTPEPPIPAPINSHALRQRQQHNVPPQRQFPPSEFDYTTSGNLAPSLLKPIPSLSVLTIINLAGDGRQTPATYLQRQAPQRQPHGPPNHTDFQNQSWRPIREKPRPTGQSPWAASSQYGIIGDRMRRPLGETGPAQV</sequence>
<reference evidence="5 6" key="1">
    <citation type="submission" date="2016-05" db="EMBL/GenBank/DDBJ databases">
        <title>A degradative enzymes factory behind the ericoid mycorrhizal symbiosis.</title>
        <authorList>
            <consortium name="DOE Joint Genome Institute"/>
            <person name="Martino E."/>
            <person name="Morin E."/>
            <person name="Grelet G."/>
            <person name="Kuo A."/>
            <person name="Kohler A."/>
            <person name="Daghino S."/>
            <person name="Barry K."/>
            <person name="Choi C."/>
            <person name="Cichocki N."/>
            <person name="Clum A."/>
            <person name="Copeland A."/>
            <person name="Hainaut M."/>
            <person name="Haridas S."/>
            <person name="Labutti K."/>
            <person name="Lindquist E."/>
            <person name="Lipzen A."/>
            <person name="Khouja H.-R."/>
            <person name="Murat C."/>
            <person name="Ohm R."/>
            <person name="Olson A."/>
            <person name="Spatafora J."/>
            <person name="Veneault-Fourrey C."/>
            <person name="Henrissat B."/>
            <person name="Grigoriev I."/>
            <person name="Martin F."/>
            <person name="Perotto S."/>
        </authorList>
    </citation>
    <scope>NUCLEOTIDE SEQUENCE [LARGE SCALE GENOMIC DNA]</scope>
    <source>
        <strain evidence="5 6">UAMH 7357</strain>
    </source>
</reference>
<accession>A0A2J6Q6E8</accession>
<keyword evidence="6" id="KW-1185">Reference proteome</keyword>
<dbReference type="AlphaFoldDB" id="A0A2J6Q6E8"/>
<dbReference type="SUPFAM" id="SSF54928">
    <property type="entry name" value="RNA-binding domain, RBD"/>
    <property type="match status" value="1"/>
</dbReference>
<proteinExistence type="predicted"/>
<dbReference type="InterPro" id="IPR035979">
    <property type="entry name" value="RBD_domain_sf"/>
</dbReference>
<keyword evidence="1 2" id="KW-0694">RNA-binding</keyword>
<dbReference type="InterPro" id="IPR000504">
    <property type="entry name" value="RRM_dom"/>
</dbReference>
<dbReference type="GO" id="GO:0005737">
    <property type="term" value="C:cytoplasm"/>
    <property type="evidence" value="ECO:0007669"/>
    <property type="project" value="TreeGrafter"/>
</dbReference>
<dbReference type="Pfam" id="PF00076">
    <property type="entry name" value="RRM_1"/>
    <property type="match status" value="1"/>
</dbReference>
<evidence type="ECO:0000313" key="5">
    <source>
        <dbReference type="EMBL" id="PMD21811.1"/>
    </source>
</evidence>
<dbReference type="Gene3D" id="3.30.70.330">
    <property type="match status" value="1"/>
</dbReference>
<dbReference type="InterPro" id="IPR050374">
    <property type="entry name" value="RRT5_SRSF_SR"/>
</dbReference>
<evidence type="ECO:0000256" key="2">
    <source>
        <dbReference type="PROSITE-ProRule" id="PRU00176"/>
    </source>
</evidence>
<feature type="region of interest" description="Disordered" evidence="3">
    <location>
        <begin position="195"/>
        <end position="214"/>
    </location>
</feature>
<dbReference type="InterPro" id="IPR012677">
    <property type="entry name" value="Nucleotide-bd_a/b_plait_sf"/>
</dbReference>
<gene>
    <name evidence="5" type="ORF">NA56DRAFT_571989</name>
</gene>
<dbReference type="SMART" id="SM00360">
    <property type="entry name" value="RRM"/>
    <property type="match status" value="1"/>
</dbReference>
<organism evidence="5 6">
    <name type="scientific">Hyaloscypha hepaticicola</name>
    <dbReference type="NCBI Taxonomy" id="2082293"/>
    <lineage>
        <taxon>Eukaryota</taxon>
        <taxon>Fungi</taxon>
        <taxon>Dikarya</taxon>
        <taxon>Ascomycota</taxon>
        <taxon>Pezizomycotina</taxon>
        <taxon>Leotiomycetes</taxon>
        <taxon>Helotiales</taxon>
        <taxon>Hyaloscyphaceae</taxon>
        <taxon>Hyaloscypha</taxon>
    </lineage>
</organism>
<feature type="compositionally biased region" description="Polar residues" evidence="3">
    <location>
        <begin position="1"/>
        <end position="47"/>
    </location>
</feature>
<dbReference type="GO" id="GO:0003729">
    <property type="term" value="F:mRNA binding"/>
    <property type="evidence" value="ECO:0007669"/>
    <property type="project" value="TreeGrafter"/>
</dbReference>
<evidence type="ECO:0000259" key="4">
    <source>
        <dbReference type="PROSITE" id="PS50102"/>
    </source>
</evidence>
<feature type="compositionally biased region" description="Polar residues" evidence="3">
    <location>
        <begin position="285"/>
        <end position="296"/>
    </location>
</feature>
<dbReference type="PANTHER" id="PTHR23003">
    <property type="entry name" value="RNA RECOGNITION MOTIF RRM DOMAIN CONTAINING PROTEIN"/>
    <property type="match status" value="1"/>
</dbReference>
<dbReference type="Proteomes" id="UP000235672">
    <property type="component" value="Unassembled WGS sequence"/>
</dbReference>
<dbReference type="PANTHER" id="PTHR23003:SF17">
    <property type="entry name" value="RNA-BINDING PROTEIN PIN4"/>
    <property type="match status" value="1"/>
</dbReference>
<name>A0A2J6Q6E8_9HELO</name>
<dbReference type="EMBL" id="KZ613480">
    <property type="protein sequence ID" value="PMD21811.1"/>
    <property type="molecule type" value="Genomic_DNA"/>
</dbReference>
<dbReference type="PROSITE" id="PS50102">
    <property type="entry name" value="RRM"/>
    <property type="match status" value="1"/>
</dbReference>
<feature type="region of interest" description="Disordered" evidence="3">
    <location>
        <begin position="254"/>
        <end position="315"/>
    </location>
</feature>
<dbReference type="STRING" id="1745343.A0A2J6Q6E8"/>
<feature type="domain" description="RRM" evidence="4">
    <location>
        <begin position="61"/>
        <end position="140"/>
    </location>
</feature>
<feature type="region of interest" description="Disordered" evidence="3">
    <location>
        <begin position="146"/>
        <end position="166"/>
    </location>
</feature>
<evidence type="ECO:0000256" key="3">
    <source>
        <dbReference type="SAM" id="MobiDB-lite"/>
    </source>
</evidence>
<dbReference type="GO" id="GO:0005634">
    <property type="term" value="C:nucleus"/>
    <property type="evidence" value="ECO:0007669"/>
    <property type="project" value="TreeGrafter"/>
</dbReference>
<dbReference type="OrthoDB" id="434258at2759"/>
<protein>
    <recommendedName>
        <fullName evidence="4">RRM domain-containing protein</fullName>
    </recommendedName>
</protein>
<evidence type="ECO:0000313" key="6">
    <source>
        <dbReference type="Proteomes" id="UP000235672"/>
    </source>
</evidence>
<evidence type="ECO:0000256" key="1">
    <source>
        <dbReference type="ARBA" id="ARBA00022884"/>
    </source>
</evidence>